<dbReference type="Proteomes" id="UP001165190">
    <property type="component" value="Unassembled WGS sequence"/>
</dbReference>
<gene>
    <name evidence="1" type="ORF">HRI_001203400</name>
</gene>
<protein>
    <recommendedName>
        <fullName evidence="3">Reverse transcriptase</fullName>
    </recommendedName>
</protein>
<dbReference type="AlphaFoldDB" id="A0A9W7HDT3"/>
<organism evidence="1 2">
    <name type="scientific">Hibiscus trionum</name>
    <name type="common">Flower of an hour</name>
    <dbReference type="NCBI Taxonomy" id="183268"/>
    <lineage>
        <taxon>Eukaryota</taxon>
        <taxon>Viridiplantae</taxon>
        <taxon>Streptophyta</taxon>
        <taxon>Embryophyta</taxon>
        <taxon>Tracheophyta</taxon>
        <taxon>Spermatophyta</taxon>
        <taxon>Magnoliopsida</taxon>
        <taxon>eudicotyledons</taxon>
        <taxon>Gunneridae</taxon>
        <taxon>Pentapetalae</taxon>
        <taxon>rosids</taxon>
        <taxon>malvids</taxon>
        <taxon>Malvales</taxon>
        <taxon>Malvaceae</taxon>
        <taxon>Malvoideae</taxon>
        <taxon>Hibiscus</taxon>
    </lineage>
</organism>
<keyword evidence="2" id="KW-1185">Reference proteome</keyword>
<dbReference type="EMBL" id="BSYR01000011">
    <property type="protein sequence ID" value="GMI75341.1"/>
    <property type="molecule type" value="Genomic_DNA"/>
</dbReference>
<dbReference type="PANTHER" id="PTHR33116">
    <property type="entry name" value="REVERSE TRANSCRIPTASE ZINC-BINDING DOMAIN-CONTAINING PROTEIN-RELATED-RELATED"/>
    <property type="match status" value="1"/>
</dbReference>
<proteinExistence type="predicted"/>
<evidence type="ECO:0000313" key="1">
    <source>
        <dbReference type="EMBL" id="GMI75341.1"/>
    </source>
</evidence>
<name>A0A9W7HDT3_HIBTR</name>
<reference evidence="1" key="1">
    <citation type="submission" date="2023-05" db="EMBL/GenBank/DDBJ databases">
        <title>Genome and transcriptome analyses reveal genes involved in the formation of fine ridges on petal epidermal cells in Hibiscus trionum.</title>
        <authorList>
            <person name="Koshimizu S."/>
            <person name="Masuda S."/>
            <person name="Ishii T."/>
            <person name="Shirasu K."/>
            <person name="Hoshino A."/>
            <person name="Arita M."/>
        </authorList>
    </citation>
    <scope>NUCLEOTIDE SEQUENCE</scope>
    <source>
        <strain evidence="1">Hamamatsu line</strain>
    </source>
</reference>
<sequence length="179" mass="20149">MERLGHLINNSVSNSEWQPFRFVRNGIPVSHLFFADGLILYASADLDQASFIQNILATFGTFSGHCVNKRKTQIYFSPNASPSLQTDISNFFGYQRVECLGKYLSVPVLHARSKCSDYNFILDKIKEKLNGWASRTLTVAGRVTLAKSALAAIPIYFMQTFLLPKKVCSDIETIVQKFI</sequence>
<accession>A0A9W7HDT3</accession>
<evidence type="ECO:0008006" key="3">
    <source>
        <dbReference type="Google" id="ProtNLM"/>
    </source>
</evidence>
<dbReference type="OrthoDB" id="1434716at2759"/>
<comment type="caution">
    <text evidence="1">The sequence shown here is derived from an EMBL/GenBank/DDBJ whole genome shotgun (WGS) entry which is preliminary data.</text>
</comment>
<evidence type="ECO:0000313" key="2">
    <source>
        <dbReference type="Proteomes" id="UP001165190"/>
    </source>
</evidence>
<dbReference type="PANTHER" id="PTHR33116:SF86">
    <property type="entry name" value="REVERSE TRANSCRIPTASE DOMAIN-CONTAINING PROTEIN"/>
    <property type="match status" value="1"/>
</dbReference>